<evidence type="ECO:0000313" key="2">
    <source>
        <dbReference type="EnsemblPlants" id="PGSC0003DMT400095537"/>
    </source>
</evidence>
<dbReference type="InParanoid" id="M1DWJ1"/>
<proteinExistence type="predicted"/>
<dbReference type="PaxDb" id="4113-PGSC0003DMT400095537"/>
<organism evidence="2 3">
    <name type="scientific">Solanum tuberosum</name>
    <name type="common">Potato</name>
    <dbReference type="NCBI Taxonomy" id="4113"/>
    <lineage>
        <taxon>Eukaryota</taxon>
        <taxon>Viridiplantae</taxon>
        <taxon>Streptophyta</taxon>
        <taxon>Embryophyta</taxon>
        <taxon>Tracheophyta</taxon>
        <taxon>Spermatophyta</taxon>
        <taxon>Magnoliopsida</taxon>
        <taxon>eudicotyledons</taxon>
        <taxon>Gunneridae</taxon>
        <taxon>Pentapetalae</taxon>
        <taxon>asterids</taxon>
        <taxon>lamiids</taxon>
        <taxon>Solanales</taxon>
        <taxon>Solanaceae</taxon>
        <taxon>Solanoideae</taxon>
        <taxon>Solaneae</taxon>
        <taxon>Solanum</taxon>
    </lineage>
</organism>
<dbReference type="AlphaFoldDB" id="M1DWJ1"/>
<accession>M1DWJ1</accession>
<feature type="compositionally biased region" description="Basic residues" evidence="1">
    <location>
        <begin position="147"/>
        <end position="157"/>
    </location>
</feature>
<dbReference type="EnsemblPlants" id="PGSC0003DMT400095537">
    <property type="protein sequence ID" value="PGSC0003DMT400095537"/>
    <property type="gene ID" value="PGSC0003DMG400045108"/>
</dbReference>
<evidence type="ECO:0000256" key="1">
    <source>
        <dbReference type="SAM" id="MobiDB-lite"/>
    </source>
</evidence>
<dbReference type="Proteomes" id="UP000011115">
    <property type="component" value="Unassembled WGS sequence"/>
</dbReference>
<keyword evidence="3" id="KW-1185">Reference proteome</keyword>
<reference evidence="3" key="1">
    <citation type="journal article" date="2011" name="Nature">
        <title>Genome sequence and analysis of the tuber crop potato.</title>
        <authorList>
            <consortium name="The Potato Genome Sequencing Consortium"/>
        </authorList>
    </citation>
    <scope>NUCLEOTIDE SEQUENCE [LARGE SCALE GENOMIC DNA]</scope>
    <source>
        <strain evidence="3">cv. DM1-3 516 R44</strain>
    </source>
</reference>
<name>M1DWJ1_SOLTU</name>
<sequence length="157" mass="18208">MEMVRVDEEDEGITRKQLTINLMESNLENVSFHIPLQTMDPKEEWYPTQIQEPIIMRRVEDENKNQELVVIYLKSQLVETLHEMVSHQGAVELQDRDNKENVVIEDREEKELLQIENRVFKEIGISHSSATTLKGKGKGEVLPTRSNPRRGARNGSK</sequence>
<dbReference type="Gramene" id="PGSC0003DMT400095537">
    <property type="protein sequence ID" value="PGSC0003DMT400095537"/>
    <property type="gene ID" value="PGSC0003DMG400045108"/>
</dbReference>
<reference evidence="2" key="2">
    <citation type="submission" date="2015-06" db="UniProtKB">
        <authorList>
            <consortium name="EnsemblPlants"/>
        </authorList>
    </citation>
    <scope>IDENTIFICATION</scope>
    <source>
        <strain evidence="2">DM1-3 516 R44</strain>
    </source>
</reference>
<feature type="region of interest" description="Disordered" evidence="1">
    <location>
        <begin position="130"/>
        <end position="157"/>
    </location>
</feature>
<dbReference type="HOGENOM" id="CLU_1680996_0_0_1"/>
<protein>
    <submittedName>
        <fullName evidence="2">Uncharacterized protein</fullName>
    </submittedName>
</protein>
<evidence type="ECO:0000313" key="3">
    <source>
        <dbReference type="Proteomes" id="UP000011115"/>
    </source>
</evidence>